<comment type="cofactor">
    <cofactor evidence="1">
        <name>FAD</name>
        <dbReference type="ChEBI" id="CHEBI:57692"/>
    </cofactor>
</comment>
<dbReference type="InterPro" id="IPR047001">
    <property type="entry name" value="MnmG_C_subdom"/>
</dbReference>
<evidence type="ECO:0000259" key="5">
    <source>
        <dbReference type="SMART" id="SM01228"/>
    </source>
</evidence>
<evidence type="ECO:0000256" key="1">
    <source>
        <dbReference type="ARBA" id="ARBA00001974"/>
    </source>
</evidence>
<dbReference type="InterPro" id="IPR044920">
    <property type="entry name" value="MnmG_C_subdom_sf"/>
</dbReference>
<dbReference type="InterPro" id="IPR049312">
    <property type="entry name" value="GIDA_C_N"/>
</dbReference>
<dbReference type="EMBL" id="JBBJCI010000085">
    <property type="protein sequence ID" value="KAK7248869.1"/>
    <property type="molecule type" value="Genomic_DNA"/>
</dbReference>
<dbReference type="Pfam" id="PF01134">
    <property type="entry name" value="GIDA"/>
    <property type="match status" value="1"/>
</dbReference>
<protein>
    <submittedName>
        <fullName evidence="6">tRNA modification enzyme</fullName>
    </submittedName>
</protein>
<dbReference type="PANTHER" id="PTHR11806">
    <property type="entry name" value="GLUCOSE INHIBITED DIVISION PROTEIN A"/>
    <property type="match status" value="1"/>
</dbReference>
<dbReference type="Pfam" id="PF13932">
    <property type="entry name" value="SAM_GIDA_C"/>
    <property type="match status" value="1"/>
</dbReference>
<dbReference type="Gene3D" id="1.10.150.570">
    <property type="entry name" value="GidA associated domain, C-terminal subdomain"/>
    <property type="match status" value="1"/>
</dbReference>
<gene>
    <name evidence="6" type="ORF">SO694_00042234</name>
</gene>
<evidence type="ECO:0000256" key="3">
    <source>
        <dbReference type="ARBA" id="ARBA00022827"/>
    </source>
</evidence>
<proteinExistence type="predicted"/>
<feature type="region of interest" description="Disordered" evidence="4">
    <location>
        <begin position="206"/>
        <end position="227"/>
    </location>
</feature>
<dbReference type="SMART" id="SM01228">
    <property type="entry name" value="GIDA_assoc_3"/>
    <property type="match status" value="1"/>
</dbReference>
<dbReference type="InterPro" id="IPR036188">
    <property type="entry name" value="FAD/NAD-bd_sf"/>
</dbReference>
<feature type="domain" description="tRNA uridine 5-carboxymethylaminomethyl modification enzyme C-terminal subdomain" evidence="5">
    <location>
        <begin position="609"/>
        <end position="682"/>
    </location>
</feature>
<comment type="caution">
    <text evidence="6">The sequence shown here is derived from an EMBL/GenBank/DDBJ whole genome shotgun (WGS) entry which is preliminary data.</text>
</comment>
<keyword evidence="2" id="KW-0285">Flavoprotein</keyword>
<organism evidence="6 7">
    <name type="scientific">Aureococcus anophagefferens</name>
    <name type="common">Harmful bloom alga</name>
    <dbReference type="NCBI Taxonomy" id="44056"/>
    <lineage>
        <taxon>Eukaryota</taxon>
        <taxon>Sar</taxon>
        <taxon>Stramenopiles</taxon>
        <taxon>Ochrophyta</taxon>
        <taxon>Pelagophyceae</taxon>
        <taxon>Pelagomonadales</taxon>
        <taxon>Pelagomonadaceae</taxon>
        <taxon>Aureococcus</taxon>
    </lineage>
</organism>
<keyword evidence="3" id="KW-0274">FAD</keyword>
<dbReference type="InterPro" id="IPR026904">
    <property type="entry name" value="MnmG_C"/>
</dbReference>
<accession>A0ABR1G702</accession>
<dbReference type="Pfam" id="PF21680">
    <property type="entry name" value="GIDA_C_1st"/>
    <property type="match status" value="1"/>
</dbReference>
<keyword evidence="7" id="KW-1185">Reference proteome</keyword>
<dbReference type="PANTHER" id="PTHR11806:SF0">
    <property type="entry name" value="PROTEIN MTO1 HOMOLOG, MITOCHONDRIAL"/>
    <property type="match status" value="1"/>
</dbReference>
<evidence type="ECO:0000256" key="2">
    <source>
        <dbReference type="ARBA" id="ARBA00022630"/>
    </source>
</evidence>
<evidence type="ECO:0000256" key="4">
    <source>
        <dbReference type="SAM" id="MobiDB-lite"/>
    </source>
</evidence>
<evidence type="ECO:0000313" key="6">
    <source>
        <dbReference type="EMBL" id="KAK7248869.1"/>
    </source>
</evidence>
<dbReference type="InterPro" id="IPR004416">
    <property type="entry name" value="MnmG"/>
</dbReference>
<dbReference type="NCBIfam" id="TIGR00136">
    <property type="entry name" value="mnmG_gidA"/>
    <property type="match status" value="1"/>
</dbReference>
<reference evidence="6 7" key="1">
    <citation type="submission" date="2024-03" db="EMBL/GenBank/DDBJ databases">
        <title>Aureococcus anophagefferens CCMP1851 and Kratosvirus quantuckense: Draft genome of a second virus-susceptible host strain in the model system.</title>
        <authorList>
            <person name="Chase E."/>
            <person name="Truchon A.R."/>
            <person name="Schepens W."/>
            <person name="Wilhelm S.W."/>
        </authorList>
    </citation>
    <scope>NUCLEOTIDE SEQUENCE [LARGE SCALE GENOMIC DNA]</scope>
    <source>
        <strain evidence="6 7">CCMP1851</strain>
    </source>
</reference>
<dbReference type="SUPFAM" id="SSF51905">
    <property type="entry name" value="FAD/NAD(P)-binding domain"/>
    <property type="match status" value="1"/>
</dbReference>
<sequence length="700" mass="74942">MLFVRGVIAFTAPARRTRPLARRFAAARSYDYDVVVIGGGHAGCEAAAAAARGGARTALVTQRVDTVGEMSCNPSIGGIGKGHLVREVDALGGVMGRAIDAAGIHFRMLNRRKGPAVWGPRAQADRDLYRAFMRGEIASGAYENLDVLEASAEDVLFEDRGGERRVRAVAVTIDEAPVEVATSACVITTGTFLRGTIWLGQESRPAGRFVRDDGTGGSGDLSGDVEPPSTGLAKTLELDLGLPLGRLKTGTPPRLDGRTIDWSKCVAQPSEDPPFAFSYGNAEASPRGTVACARTATNERTHDIVRAEAHTLAPPSVSGTGPRYCPSLYKKVERFGDRSSHVVWLEPEGLNTDLVYPNGLSGAFPLDVQERIVRSIAGLENAVIVQPGYDVEYDFVDPRSLDHGLGVKKARGLFLAGQICGTTGYEEAAALGLVAARTRVGRWRRGDAAASARRRFVVGRDEGYIGVLVDDLVTRGTMEPYRMFTSRAEYRLALRADNADLRLTRLGAARVPGLVEPDRLAACEARARHVADAKARCDALRFAPEAWAPAFLSADETNRDDHSKRSHKSASQLLAMPHATLEGVLALAAAQGEELLIEADARDTVAALCKYAAYLDRMDRDVAAYKRNDATKIPPDLDYSAANLPALSAEEREKLGAARPHTFAEAARISGVTPASLVYLYNHVANGSKRPSAVAAEASS</sequence>
<evidence type="ECO:0000313" key="7">
    <source>
        <dbReference type="Proteomes" id="UP001363151"/>
    </source>
</evidence>
<dbReference type="Proteomes" id="UP001363151">
    <property type="component" value="Unassembled WGS sequence"/>
</dbReference>
<name>A0ABR1G702_AURAN</name>
<dbReference type="Gene3D" id="3.50.50.60">
    <property type="entry name" value="FAD/NAD(P)-binding domain"/>
    <property type="match status" value="2"/>
</dbReference>
<dbReference type="InterPro" id="IPR002218">
    <property type="entry name" value="MnmG-rel"/>
</dbReference>
<dbReference type="InterPro" id="IPR040131">
    <property type="entry name" value="MnmG_N"/>
</dbReference>